<evidence type="ECO:0000256" key="3">
    <source>
        <dbReference type="ARBA" id="ARBA00023134"/>
    </source>
</evidence>
<name>A0A6N1NMB7_9VIRU</name>
<dbReference type="NCBIfam" id="TIGR00231">
    <property type="entry name" value="small_GTP"/>
    <property type="match status" value="1"/>
</dbReference>
<dbReference type="PROSITE" id="PS51421">
    <property type="entry name" value="RAS"/>
    <property type="match status" value="1"/>
</dbReference>
<accession>A0A6N1NMB7</accession>
<dbReference type="GeneID" id="80519021"/>
<dbReference type="SMART" id="SM00173">
    <property type="entry name" value="RAS"/>
    <property type="match status" value="1"/>
</dbReference>
<dbReference type="CDD" id="cd00154">
    <property type="entry name" value="Rab"/>
    <property type="match status" value="1"/>
</dbReference>
<organism evidence="4">
    <name type="scientific">Tupanvirus soda lake</name>
    <dbReference type="NCBI Taxonomy" id="2126985"/>
    <lineage>
        <taxon>Viruses</taxon>
        <taxon>Varidnaviria</taxon>
        <taxon>Bamfordvirae</taxon>
        <taxon>Nucleocytoviricota</taxon>
        <taxon>Megaviricetes</taxon>
        <taxon>Imitervirales</taxon>
        <taxon>Mimiviridae</taxon>
        <taxon>Megamimivirinae</taxon>
        <taxon>Tupanvirus</taxon>
        <taxon>Tupanvirus salinum</taxon>
    </lineage>
</organism>
<dbReference type="GO" id="GO:0020002">
    <property type="term" value="C:host cell plasma membrane"/>
    <property type="evidence" value="ECO:0007669"/>
    <property type="project" value="UniProtKB-SubCell"/>
</dbReference>
<dbReference type="Gene3D" id="3.40.50.300">
    <property type="entry name" value="P-loop containing nucleotide triphosphate hydrolases"/>
    <property type="match status" value="1"/>
</dbReference>
<dbReference type="SMART" id="SM00175">
    <property type="entry name" value="RAB"/>
    <property type="match status" value="1"/>
</dbReference>
<dbReference type="FunFam" id="3.40.50.300:FF:000808">
    <property type="entry name" value="Small GTP-binding protein, putative"/>
    <property type="match status" value="1"/>
</dbReference>
<proteinExistence type="predicted"/>
<protein>
    <submittedName>
        <fullName evidence="4">Rab family GTPase</fullName>
    </submittedName>
</protein>
<dbReference type="EMBL" id="KY523104">
    <property type="protein sequence ID" value="QKU35589.1"/>
    <property type="molecule type" value="Genomic_DNA"/>
</dbReference>
<dbReference type="InterPro" id="IPR001806">
    <property type="entry name" value="Small_GTPase"/>
</dbReference>
<dbReference type="SMART" id="SM00176">
    <property type="entry name" value="RAN"/>
    <property type="match status" value="1"/>
</dbReference>
<dbReference type="GO" id="GO:0003924">
    <property type="term" value="F:GTPase activity"/>
    <property type="evidence" value="ECO:0007669"/>
    <property type="project" value="InterPro"/>
</dbReference>
<dbReference type="SMART" id="SM00177">
    <property type="entry name" value="ARF"/>
    <property type="match status" value="1"/>
</dbReference>
<dbReference type="PRINTS" id="PR00449">
    <property type="entry name" value="RASTRNSFRMNG"/>
</dbReference>
<evidence type="ECO:0000256" key="2">
    <source>
        <dbReference type="ARBA" id="ARBA00022741"/>
    </source>
</evidence>
<keyword evidence="3" id="KW-0342">GTP-binding</keyword>
<dbReference type="RefSeq" id="YP_010782257.1">
    <property type="nucleotide sequence ID" value="NC_075039.1"/>
</dbReference>
<comment type="subcellular location">
    <subcellularLocation>
        <location evidence="1">Host cell membrane</location>
        <topology evidence="1">Lipid-anchor</topology>
        <orientation evidence="1">Cytoplasmic side</orientation>
    </subcellularLocation>
</comment>
<dbReference type="GO" id="GO:0005525">
    <property type="term" value="F:GTP binding"/>
    <property type="evidence" value="ECO:0007669"/>
    <property type="project" value="UniProtKB-KW"/>
</dbReference>
<dbReference type="Pfam" id="PF00071">
    <property type="entry name" value="Ras"/>
    <property type="match status" value="1"/>
</dbReference>
<evidence type="ECO:0000313" key="4">
    <source>
        <dbReference type="EMBL" id="QKU35589.1"/>
    </source>
</evidence>
<dbReference type="PANTHER" id="PTHR47977">
    <property type="entry name" value="RAS-RELATED PROTEIN RAB"/>
    <property type="match status" value="1"/>
</dbReference>
<dbReference type="KEGG" id="vg:80519021"/>
<sequence length="203" mass="23135">MDRSGNKIVLIGDSGVGKSSLVYWFMYGKSTPMICPTIGAAFCTKEIIYQGNKVKFNIWDTAGQERFRSLVKMYYKGTCGCVCVFDITNKSSFLSLDYWINDYAEHCTDENNKIIIVANKCDHDKSKWCVDEEEIKKIANKYNCDYVLTSCINGQGVNQVFYKLADLILITTPDPPKIVIEKSNNEIIDLTIKYSPLRLIPWC</sequence>
<dbReference type="SMART" id="SM00174">
    <property type="entry name" value="RHO"/>
    <property type="match status" value="1"/>
</dbReference>
<reference evidence="4" key="1">
    <citation type="submission" date="2017-01" db="EMBL/GenBank/DDBJ databases">
        <authorList>
            <person name="Assis F.L."/>
            <person name="Abrahao J.S."/>
            <person name="Silva L."/>
            <person name="Khalil J.B."/>
            <person name="Rodrigues R."/>
            <person name="Silva L.S."/>
            <person name="Arantes T."/>
            <person name="Boratto P."/>
            <person name="Andrade M."/>
            <person name="Kroon E.G."/>
            <person name="Ribeiro B."/>
            <person name="Bergier I."/>
            <person name="Seligmann H."/>
            <person name="Ghigo E."/>
            <person name="Colson P."/>
            <person name="Levasseur A."/>
            <person name="Raoult D."/>
            <person name="Scola B.L."/>
        </authorList>
    </citation>
    <scope>NUCLEOTIDE SEQUENCE</scope>
    <source>
        <strain evidence="4">Soda lake</strain>
    </source>
</reference>
<dbReference type="SUPFAM" id="SSF52540">
    <property type="entry name" value="P-loop containing nucleoside triphosphate hydrolases"/>
    <property type="match status" value="1"/>
</dbReference>
<dbReference type="InterPro" id="IPR005225">
    <property type="entry name" value="Small_GTP-bd"/>
</dbReference>
<reference evidence="4" key="2">
    <citation type="journal article" date="2018" name="Nat. Commun.">
        <title>Tailed giant Tupanvirus possesses the most complete translational apparatus of the known virosphere.</title>
        <authorList>
            <person name="Abrahao J."/>
            <person name="Silva L."/>
            <person name="Silva L.S."/>
            <person name="Khalil J.Y.B."/>
            <person name="Rodrigues R."/>
            <person name="Arantes T."/>
            <person name="Assis F."/>
            <person name="Boratto P."/>
            <person name="Andrade M."/>
            <person name="Kroon E.G."/>
            <person name="Ribeiro B."/>
            <person name="Bergier I."/>
            <person name="Seligmann H."/>
            <person name="Ghigo E."/>
            <person name="Colson P."/>
            <person name="Levasseur A."/>
            <person name="Kroemer G."/>
            <person name="Raoult D."/>
            <person name="La Scola B."/>
        </authorList>
    </citation>
    <scope>NUCLEOTIDE SEQUENCE [LARGE SCALE GENOMIC DNA]</scope>
    <source>
        <strain evidence="4">Soda lake</strain>
    </source>
</reference>
<dbReference type="InterPro" id="IPR027417">
    <property type="entry name" value="P-loop_NTPase"/>
</dbReference>
<dbReference type="PROSITE" id="PS51419">
    <property type="entry name" value="RAB"/>
    <property type="match status" value="1"/>
</dbReference>
<evidence type="ECO:0000256" key="1">
    <source>
        <dbReference type="ARBA" id="ARBA00004112"/>
    </source>
</evidence>
<dbReference type="InterPro" id="IPR050227">
    <property type="entry name" value="Rab"/>
</dbReference>
<keyword evidence="2" id="KW-0547">Nucleotide-binding</keyword>